<feature type="binding site" evidence="12">
    <location>
        <position position="111"/>
    </location>
    <ligand>
        <name>K(+)</name>
        <dbReference type="ChEBI" id="CHEBI:29103"/>
    </ligand>
</feature>
<evidence type="ECO:0000313" key="15">
    <source>
        <dbReference type="Proteomes" id="UP000725002"/>
    </source>
</evidence>
<comment type="caution">
    <text evidence="14">The sequence shown here is derived from an EMBL/GenBank/DDBJ whole genome shotgun (WGS) entry which is preliminary data.</text>
</comment>
<keyword evidence="11 13" id="KW-0472">Membrane</keyword>
<keyword evidence="9 13" id="KW-1133">Transmembrane helix</keyword>
<dbReference type="PANTHER" id="PTHR32024:SF2">
    <property type="entry name" value="TRK SYSTEM POTASSIUM UPTAKE PROTEIN TRKG-RELATED"/>
    <property type="match status" value="1"/>
</dbReference>
<evidence type="ECO:0000256" key="11">
    <source>
        <dbReference type="ARBA" id="ARBA00023136"/>
    </source>
</evidence>
<keyword evidence="4" id="KW-1003">Cell membrane</keyword>
<feature type="transmembrane region" description="Helical" evidence="13">
    <location>
        <begin position="270"/>
        <end position="291"/>
    </location>
</feature>
<keyword evidence="10" id="KW-0406">Ion transport</keyword>
<evidence type="ECO:0000313" key="14">
    <source>
        <dbReference type="EMBL" id="MBO8484722.1"/>
    </source>
</evidence>
<evidence type="ECO:0000256" key="9">
    <source>
        <dbReference type="ARBA" id="ARBA00022989"/>
    </source>
</evidence>
<feature type="transmembrane region" description="Helical" evidence="13">
    <location>
        <begin position="234"/>
        <end position="258"/>
    </location>
</feature>
<reference evidence="14" key="2">
    <citation type="journal article" date="2021" name="PeerJ">
        <title>Extensive microbial diversity within the chicken gut microbiome revealed by metagenomics and culture.</title>
        <authorList>
            <person name="Gilroy R."/>
            <person name="Ravi A."/>
            <person name="Getino M."/>
            <person name="Pursley I."/>
            <person name="Horton D.L."/>
            <person name="Alikhan N.F."/>
            <person name="Baker D."/>
            <person name="Gharbi K."/>
            <person name="Hall N."/>
            <person name="Watson M."/>
            <person name="Adriaenssens E.M."/>
            <person name="Foster-Nyarko E."/>
            <person name="Jarju S."/>
            <person name="Secka A."/>
            <person name="Antonio M."/>
            <person name="Oren A."/>
            <person name="Chaudhuri R.R."/>
            <person name="La Ragione R."/>
            <person name="Hildebrand F."/>
            <person name="Pallen M.J."/>
        </authorList>
    </citation>
    <scope>NUCLEOTIDE SEQUENCE</scope>
    <source>
        <strain evidence="14">G3-8215</strain>
    </source>
</reference>
<dbReference type="InterPro" id="IPR004772">
    <property type="entry name" value="TrkH"/>
</dbReference>
<evidence type="ECO:0000256" key="3">
    <source>
        <dbReference type="ARBA" id="ARBA00022448"/>
    </source>
</evidence>
<reference evidence="14" key="1">
    <citation type="submission" date="2020-10" db="EMBL/GenBank/DDBJ databases">
        <authorList>
            <person name="Gilroy R."/>
        </authorList>
    </citation>
    <scope>NUCLEOTIDE SEQUENCE</scope>
    <source>
        <strain evidence="14">G3-8215</strain>
    </source>
</reference>
<feature type="transmembrane region" description="Helical" evidence="13">
    <location>
        <begin position="463"/>
        <end position="480"/>
    </location>
</feature>
<feature type="binding site" evidence="12">
    <location>
        <position position="433"/>
    </location>
    <ligand>
        <name>K(+)</name>
        <dbReference type="ChEBI" id="CHEBI:29103"/>
    </ligand>
</feature>
<dbReference type="EMBL" id="JADILV010000083">
    <property type="protein sequence ID" value="MBO8484722.1"/>
    <property type="molecule type" value="Genomic_DNA"/>
</dbReference>
<evidence type="ECO:0000256" key="5">
    <source>
        <dbReference type="ARBA" id="ARBA00022519"/>
    </source>
</evidence>
<dbReference type="GO" id="GO:0046872">
    <property type="term" value="F:metal ion binding"/>
    <property type="evidence" value="ECO:0007669"/>
    <property type="project" value="UniProtKB-KW"/>
</dbReference>
<feature type="transmembrane region" description="Helical" evidence="13">
    <location>
        <begin position="12"/>
        <end position="30"/>
    </location>
</feature>
<feature type="transmembrane region" description="Helical" evidence="13">
    <location>
        <begin position="36"/>
        <end position="58"/>
    </location>
</feature>
<dbReference type="PIRSF" id="PIRSF006247">
    <property type="entry name" value="TrkH"/>
    <property type="match status" value="1"/>
</dbReference>
<evidence type="ECO:0000256" key="8">
    <source>
        <dbReference type="ARBA" id="ARBA00022958"/>
    </source>
</evidence>
<accession>A0A940DTD5</accession>
<feature type="transmembrane region" description="Helical" evidence="13">
    <location>
        <begin position="127"/>
        <end position="148"/>
    </location>
</feature>
<dbReference type="GO" id="GO:0015379">
    <property type="term" value="F:potassium:chloride symporter activity"/>
    <property type="evidence" value="ECO:0007669"/>
    <property type="project" value="InterPro"/>
</dbReference>
<evidence type="ECO:0000256" key="10">
    <source>
        <dbReference type="ARBA" id="ARBA00023065"/>
    </source>
</evidence>
<name>A0A940DTD5_9BACT</name>
<protein>
    <submittedName>
        <fullName evidence="14">TrkH family potassium uptake protein</fullName>
    </submittedName>
</protein>
<keyword evidence="5" id="KW-0997">Cell inner membrane</keyword>
<dbReference type="InterPro" id="IPR003445">
    <property type="entry name" value="Cat_transpt"/>
</dbReference>
<organism evidence="14 15">
    <name type="scientific">Candidatus Cryptobacteroides avicola</name>
    <dbReference type="NCBI Taxonomy" id="2840757"/>
    <lineage>
        <taxon>Bacteria</taxon>
        <taxon>Pseudomonadati</taxon>
        <taxon>Bacteroidota</taxon>
        <taxon>Bacteroidia</taxon>
        <taxon>Bacteroidales</taxon>
        <taxon>Candidatus Cryptobacteroides</taxon>
    </lineage>
</organism>
<sequence length="484" mass="52752">MNVKVISTNVGRALLVSALFMFISMLISICDGMDSAFAPLSISFIITFIAGAFPFIFVRKSETISLQDGFMIIVLSWILSFLFGMLPYVMWGGEFSLVNALFESVSGYTTTGSTILSDIEALPRSLLFWRSSTHFIGGLGVVVFLLLIMPNASPFRLRLTNIELSSLSKEGYRTRSYRTVYITALVYVGLVAAETVLLVLAGMPFFDAVNHSFSTVATGGFSVRNMSISYYDSAVIDLIIMFFMVVSSLHFGLLFAACATRSLKPLNNPVVKFFLLSILVMTVIVTLSLRFQGGYDSWGESLLDAAFQVCSYVTTTGFGTADTDGWPLLSLLVLAYALFQCGCSGSTAGGVKADRMYIAMKAVSCQIRKRLFPSSSVIQIRIGKHLLSDNAAMPVLLFIVLYASLVVISIFLLVLCGVEPLEAFSGALSSMGNAGAAMGDLSSLGNYSAQPAMAKLIYSFDMFLGRVEIYPVFVIVYLMFRRGR</sequence>
<comment type="subcellular location">
    <subcellularLocation>
        <location evidence="1">Cell inner membrane</location>
        <topology evidence="1">Multi-pass membrane protein</topology>
    </subcellularLocation>
</comment>
<evidence type="ECO:0000256" key="12">
    <source>
        <dbReference type="PIRSR" id="PIRSR006247-1"/>
    </source>
</evidence>
<dbReference type="Proteomes" id="UP000725002">
    <property type="component" value="Unassembled WGS sequence"/>
</dbReference>
<feature type="transmembrane region" description="Helical" evidence="13">
    <location>
        <begin position="391"/>
        <end position="415"/>
    </location>
</feature>
<gene>
    <name evidence="14" type="ORF">IAB75_11535</name>
</gene>
<dbReference type="GO" id="GO:0005886">
    <property type="term" value="C:plasma membrane"/>
    <property type="evidence" value="ECO:0007669"/>
    <property type="project" value="UniProtKB-SubCell"/>
</dbReference>
<keyword evidence="6" id="KW-0633">Potassium transport</keyword>
<feature type="binding site" evidence="12">
    <location>
        <position position="110"/>
    </location>
    <ligand>
        <name>K(+)</name>
        <dbReference type="ChEBI" id="CHEBI:29103"/>
    </ligand>
</feature>
<dbReference type="AlphaFoldDB" id="A0A940DTD5"/>
<feature type="transmembrane region" description="Helical" evidence="13">
    <location>
        <begin position="328"/>
        <end position="351"/>
    </location>
</feature>
<proteinExistence type="inferred from homology"/>
<keyword evidence="8 12" id="KW-0630">Potassium</keyword>
<evidence type="ECO:0000256" key="7">
    <source>
        <dbReference type="ARBA" id="ARBA00022692"/>
    </source>
</evidence>
<dbReference type="PANTHER" id="PTHR32024">
    <property type="entry name" value="TRK SYSTEM POTASSIUM UPTAKE PROTEIN TRKG-RELATED"/>
    <property type="match status" value="1"/>
</dbReference>
<feature type="transmembrane region" description="Helical" evidence="13">
    <location>
        <begin position="179"/>
        <end position="206"/>
    </location>
</feature>
<evidence type="ECO:0000256" key="1">
    <source>
        <dbReference type="ARBA" id="ARBA00004429"/>
    </source>
</evidence>
<feature type="transmembrane region" description="Helical" evidence="13">
    <location>
        <begin position="70"/>
        <end position="91"/>
    </location>
</feature>
<evidence type="ECO:0000256" key="13">
    <source>
        <dbReference type="SAM" id="Phobius"/>
    </source>
</evidence>
<comment type="similarity">
    <text evidence="2">Belongs to the TrkH potassium transport family.</text>
</comment>
<evidence type="ECO:0000256" key="4">
    <source>
        <dbReference type="ARBA" id="ARBA00022475"/>
    </source>
</evidence>
<keyword evidence="12" id="KW-0479">Metal-binding</keyword>
<keyword evidence="3" id="KW-0813">Transport</keyword>
<evidence type="ECO:0000256" key="2">
    <source>
        <dbReference type="ARBA" id="ARBA00009137"/>
    </source>
</evidence>
<feature type="binding site" evidence="12">
    <location>
        <position position="316"/>
    </location>
    <ligand>
        <name>K(+)</name>
        <dbReference type="ChEBI" id="CHEBI:29103"/>
    </ligand>
</feature>
<dbReference type="Pfam" id="PF02386">
    <property type="entry name" value="TrkH"/>
    <property type="match status" value="1"/>
</dbReference>
<evidence type="ECO:0000256" key="6">
    <source>
        <dbReference type="ARBA" id="ARBA00022538"/>
    </source>
</evidence>
<keyword evidence="7 13" id="KW-0812">Transmembrane</keyword>
<feature type="binding site" evidence="12">
    <location>
        <position position="315"/>
    </location>
    <ligand>
        <name>K(+)</name>
        <dbReference type="ChEBI" id="CHEBI:29103"/>
    </ligand>
</feature>
<feature type="binding site" evidence="12">
    <location>
        <position position="219"/>
    </location>
    <ligand>
        <name>K(+)</name>
        <dbReference type="ChEBI" id="CHEBI:29103"/>
    </ligand>
</feature>